<dbReference type="InterPro" id="IPR036249">
    <property type="entry name" value="Thioredoxin-like_sf"/>
</dbReference>
<evidence type="ECO:0008006" key="4">
    <source>
        <dbReference type="Google" id="ProtNLM"/>
    </source>
</evidence>
<dbReference type="InterPro" id="IPR008554">
    <property type="entry name" value="Glutaredoxin-like"/>
</dbReference>
<feature type="transmembrane region" description="Helical" evidence="1">
    <location>
        <begin position="41"/>
        <end position="59"/>
    </location>
</feature>
<dbReference type="EMBL" id="CP037452">
    <property type="protein sequence ID" value="QDV50253.1"/>
    <property type="molecule type" value="Genomic_DNA"/>
</dbReference>
<dbReference type="Pfam" id="PF05768">
    <property type="entry name" value="Glrx-like"/>
    <property type="match status" value="1"/>
</dbReference>
<evidence type="ECO:0000313" key="3">
    <source>
        <dbReference type="Proteomes" id="UP000318313"/>
    </source>
</evidence>
<organism evidence="2 3">
    <name type="scientific">Gimesia fumaroli</name>
    <dbReference type="NCBI Taxonomy" id="2527976"/>
    <lineage>
        <taxon>Bacteria</taxon>
        <taxon>Pseudomonadati</taxon>
        <taxon>Planctomycetota</taxon>
        <taxon>Planctomycetia</taxon>
        <taxon>Planctomycetales</taxon>
        <taxon>Planctomycetaceae</taxon>
        <taxon>Gimesia</taxon>
    </lineage>
</organism>
<keyword evidence="1" id="KW-0812">Transmembrane</keyword>
<name>A0A518IAW9_9PLAN</name>
<reference evidence="2 3" key="1">
    <citation type="submission" date="2019-03" db="EMBL/GenBank/DDBJ databases">
        <title>Deep-cultivation of Planctomycetes and their phenomic and genomic characterization uncovers novel biology.</title>
        <authorList>
            <person name="Wiegand S."/>
            <person name="Jogler M."/>
            <person name="Boedeker C."/>
            <person name="Pinto D."/>
            <person name="Vollmers J."/>
            <person name="Rivas-Marin E."/>
            <person name="Kohn T."/>
            <person name="Peeters S.H."/>
            <person name="Heuer A."/>
            <person name="Rast P."/>
            <person name="Oberbeckmann S."/>
            <person name="Bunk B."/>
            <person name="Jeske O."/>
            <person name="Meyerdierks A."/>
            <person name="Storesund J.E."/>
            <person name="Kallscheuer N."/>
            <person name="Luecker S."/>
            <person name="Lage O.M."/>
            <person name="Pohl T."/>
            <person name="Merkel B.J."/>
            <person name="Hornburger P."/>
            <person name="Mueller R.-W."/>
            <person name="Bruemmer F."/>
            <person name="Labrenz M."/>
            <person name="Spormann A.M."/>
            <person name="Op den Camp H."/>
            <person name="Overmann J."/>
            <person name="Amann R."/>
            <person name="Jetten M.S.M."/>
            <person name="Mascher T."/>
            <person name="Medema M.H."/>
            <person name="Devos D.P."/>
            <person name="Kaster A.-K."/>
            <person name="Ovreas L."/>
            <person name="Rohde M."/>
            <person name="Galperin M.Y."/>
            <person name="Jogler C."/>
        </authorList>
    </citation>
    <scope>NUCLEOTIDE SEQUENCE [LARGE SCALE GENOMIC DNA]</scope>
    <source>
        <strain evidence="2 3">Enr17</strain>
    </source>
</reference>
<evidence type="ECO:0000313" key="2">
    <source>
        <dbReference type="EMBL" id="QDV50253.1"/>
    </source>
</evidence>
<keyword evidence="3" id="KW-1185">Reference proteome</keyword>
<evidence type="ECO:0000256" key="1">
    <source>
        <dbReference type="SAM" id="Phobius"/>
    </source>
</evidence>
<dbReference type="Proteomes" id="UP000318313">
    <property type="component" value="Chromosome"/>
</dbReference>
<feature type="transmembrane region" description="Helical" evidence="1">
    <location>
        <begin position="79"/>
        <end position="96"/>
    </location>
</feature>
<accession>A0A518IAW9</accession>
<keyword evidence="1" id="KW-0472">Membrane</keyword>
<dbReference type="KEGG" id="gfm:Enr17x_22910"/>
<dbReference type="AlphaFoldDB" id="A0A518IAW9"/>
<gene>
    <name evidence="2" type="ORF">Enr17x_22910</name>
</gene>
<sequence>MITIIEEAADRIRRTVSVRRDAAEENHMSTIAHKEELPKGLPFLGNFMLFLGLAILALSLTGTEWLPFNMPRSWYQSPAIWKLLALCLSFGGVAVLKQVSSNEMKHAERNRSIQPKEDWMPDEQGQRFETLFVYSKENCPLCEEAAEILEDYAAYLPPAEFVDIYSDPVLVEQFGTCVPVVTIDGKIRFRGRINEVLLRRLIVASPVTKGTKSGCGCNKQSCGCKRPTTKSESTGCGNNCRCA</sequence>
<dbReference type="OrthoDB" id="32865at2"/>
<proteinExistence type="predicted"/>
<keyword evidence="1" id="KW-1133">Transmembrane helix</keyword>
<dbReference type="SUPFAM" id="SSF52833">
    <property type="entry name" value="Thioredoxin-like"/>
    <property type="match status" value="1"/>
</dbReference>
<dbReference type="Gene3D" id="3.40.30.10">
    <property type="entry name" value="Glutaredoxin"/>
    <property type="match status" value="1"/>
</dbReference>
<protein>
    <recommendedName>
        <fullName evidence="4">Glutaredoxin</fullName>
    </recommendedName>
</protein>